<dbReference type="AlphaFoldDB" id="A0A380JDL4"/>
<dbReference type="CDD" id="cd05374">
    <property type="entry name" value="17beta-HSD-like_SDR_c"/>
    <property type="match status" value="1"/>
</dbReference>
<evidence type="ECO:0000313" key="4">
    <source>
        <dbReference type="EMBL" id="SUN35774.1"/>
    </source>
</evidence>
<organism evidence="4 5">
    <name type="scientific">Streptococcus downei MFe28</name>
    <dbReference type="NCBI Taxonomy" id="764290"/>
    <lineage>
        <taxon>Bacteria</taxon>
        <taxon>Bacillati</taxon>
        <taxon>Bacillota</taxon>
        <taxon>Bacilli</taxon>
        <taxon>Lactobacillales</taxon>
        <taxon>Streptococcaceae</taxon>
        <taxon>Streptococcus</taxon>
    </lineage>
</organism>
<dbReference type="PRINTS" id="PR00081">
    <property type="entry name" value="GDHRDH"/>
</dbReference>
<gene>
    <name evidence="4" type="primary">cpnA</name>
    <name evidence="4" type="ORF">NCTC11391_00813</name>
</gene>
<accession>A0A380JDL4</accession>
<evidence type="ECO:0000256" key="2">
    <source>
        <dbReference type="ARBA" id="ARBA00023002"/>
    </source>
</evidence>
<dbReference type="GO" id="GO:0055041">
    <property type="term" value="F:cyclopentanol dehydrogenase activity"/>
    <property type="evidence" value="ECO:0007669"/>
    <property type="project" value="UniProtKB-EC"/>
</dbReference>
<protein>
    <submittedName>
        <fullName evidence="4">Short chain dehydrogenase</fullName>
        <ecNumber evidence="4">1.1.1.163</ecNumber>
    </submittedName>
</protein>
<dbReference type="Proteomes" id="UP000254082">
    <property type="component" value="Unassembled WGS sequence"/>
</dbReference>
<dbReference type="EC" id="1.1.1.163" evidence="4"/>
<dbReference type="OrthoDB" id="9775296at2"/>
<dbReference type="Pfam" id="PF00106">
    <property type="entry name" value="adh_short"/>
    <property type="match status" value="1"/>
</dbReference>
<evidence type="ECO:0000313" key="5">
    <source>
        <dbReference type="Proteomes" id="UP000254082"/>
    </source>
</evidence>
<dbReference type="PRINTS" id="PR00080">
    <property type="entry name" value="SDRFAMILY"/>
</dbReference>
<dbReference type="SUPFAM" id="SSF51735">
    <property type="entry name" value="NAD(P)-binding Rossmann-fold domains"/>
    <property type="match status" value="1"/>
</dbReference>
<dbReference type="PANTHER" id="PTHR43976:SF16">
    <property type="entry name" value="SHORT-CHAIN DEHYDROGENASE_REDUCTASE FAMILY PROTEIN"/>
    <property type="match status" value="1"/>
</dbReference>
<keyword evidence="2 4" id="KW-0560">Oxidoreductase</keyword>
<dbReference type="Gene3D" id="3.40.50.720">
    <property type="entry name" value="NAD(P)-binding Rossmann-like Domain"/>
    <property type="match status" value="1"/>
</dbReference>
<dbReference type="InterPro" id="IPR002347">
    <property type="entry name" value="SDR_fam"/>
</dbReference>
<proteinExistence type="inferred from homology"/>
<sequence length="273" mass="30459">MSKAKKVILITGASSGMGKITAQDLIKAGHTVYCVARSLDKMKDLAQLGGHVLKMDVTSEGDIEEVVKRIIDEQGRIDVLWNNAGYGLCGPVEEMPMERVQMQFEVNVYGVARLTQKVLPFMRQQRDGLIINTSSMGGKIYSPLGAWYHATKHAIEGYSDCLRLELKAFNIKVVLLEPGIINTDFYQGVRDNFSFESQNGPYKEVANAYIKSMDNPPVAGSNPAVISKIVQKIINARKPKPRYLVGQGAHLLVGIRRILGDRIYDRMMLRQMK</sequence>
<comment type="similarity">
    <text evidence="1 3">Belongs to the short-chain dehydrogenases/reductases (SDR) family.</text>
</comment>
<dbReference type="InterPro" id="IPR051911">
    <property type="entry name" value="SDR_oxidoreductase"/>
</dbReference>
<evidence type="ECO:0000256" key="1">
    <source>
        <dbReference type="ARBA" id="ARBA00006484"/>
    </source>
</evidence>
<name>A0A380JDL4_STRDO</name>
<evidence type="ECO:0000256" key="3">
    <source>
        <dbReference type="RuleBase" id="RU000363"/>
    </source>
</evidence>
<reference evidence="4 5" key="1">
    <citation type="submission" date="2018-06" db="EMBL/GenBank/DDBJ databases">
        <authorList>
            <consortium name="Pathogen Informatics"/>
            <person name="Doyle S."/>
        </authorList>
    </citation>
    <scope>NUCLEOTIDE SEQUENCE [LARGE SCALE GENOMIC DNA]</scope>
    <source>
        <strain evidence="5">NCTC 11391</strain>
    </source>
</reference>
<dbReference type="EMBL" id="UHFA01000002">
    <property type="protein sequence ID" value="SUN35774.1"/>
    <property type="molecule type" value="Genomic_DNA"/>
</dbReference>
<dbReference type="InterPro" id="IPR036291">
    <property type="entry name" value="NAD(P)-bd_dom_sf"/>
</dbReference>
<dbReference type="RefSeq" id="WP_004219396.1">
    <property type="nucleotide sequence ID" value="NZ_UHFA01000002.1"/>
</dbReference>
<dbReference type="NCBIfam" id="NF004826">
    <property type="entry name" value="PRK06182.1"/>
    <property type="match status" value="1"/>
</dbReference>
<dbReference type="PANTHER" id="PTHR43976">
    <property type="entry name" value="SHORT CHAIN DEHYDROGENASE"/>
    <property type="match status" value="1"/>
</dbReference>
<keyword evidence="5" id="KW-1185">Reference proteome</keyword>